<keyword evidence="1" id="KW-0547">Nucleotide-binding</keyword>
<dbReference type="EMBL" id="JAGGMS010000001">
    <property type="protein sequence ID" value="MBP2181017.1"/>
    <property type="molecule type" value="Genomic_DNA"/>
</dbReference>
<accession>A0ABS4PNL0</accession>
<gene>
    <name evidence="7" type="ORF">JOM49_002543</name>
</gene>
<dbReference type="Pfam" id="PF07683">
    <property type="entry name" value="CobW_C"/>
    <property type="match status" value="1"/>
</dbReference>
<dbReference type="PANTHER" id="PTHR13748:SF62">
    <property type="entry name" value="COBW DOMAIN-CONTAINING PROTEIN"/>
    <property type="match status" value="1"/>
</dbReference>
<dbReference type="CDD" id="cd03112">
    <property type="entry name" value="CobW-like"/>
    <property type="match status" value="1"/>
</dbReference>
<comment type="caution">
    <text evidence="7">The sequence shown here is derived from an EMBL/GenBank/DDBJ whole genome shotgun (WGS) entry which is preliminary data.</text>
</comment>
<name>A0ABS4PNL0_9PSEU</name>
<organism evidence="7 8">
    <name type="scientific">Amycolatopsis magusensis</name>
    <dbReference type="NCBI Taxonomy" id="882444"/>
    <lineage>
        <taxon>Bacteria</taxon>
        <taxon>Bacillati</taxon>
        <taxon>Actinomycetota</taxon>
        <taxon>Actinomycetes</taxon>
        <taxon>Pseudonocardiales</taxon>
        <taxon>Pseudonocardiaceae</taxon>
        <taxon>Amycolatopsis</taxon>
    </lineage>
</organism>
<evidence type="ECO:0000256" key="5">
    <source>
        <dbReference type="ARBA" id="ARBA00049117"/>
    </source>
</evidence>
<sequence length="332" mass="36283">MRKQIPVVLVAGFLGAGKTTLLNHLLHNSSGARIGVVVNDFGSIGIDAMAVAGQVDSMVSLNNGCLCCAVDASGLDGMLARLSGADLDVIVIEASGLAEPRGLIRLLLSSEDEHIEYGGLVEVVDGAEFTAVRERHPELADHVRLADLVVLNKIDRSTEGVREVVEELAQGVPVLAVDHGRIDPSLLFELPERREEYARQLSFLDLSEEDHSQHAHATYDSVEFEIEVPLHPRRFMEFLENRPAGIYRIKGEVNLGLPGHDKKYTLHTVGAFLRLRRSGWASGERPATRLVLIGAGIDGARIREQLRGCEEPDPAKVDSQAMLTVLRFLPEE</sequence>
<dbReference type="InterPro" id="IPR027417">
    <property type="entry name" value="P-loop_NTPase"/>
</dbReference>
<dbReference type="Pfam" id="PF02492">
    <property type="entry name" value="cobW"/>
    <property type="match status" value="1"/>
</dbReference>
<keyword evidence="8" id="KW-1185">Reference proteome</keyword>
<comment type="catalytic activity">
    <reaction evidence="5">
        <text>GTP + H2O = GDP + phosphate + H(+)</text>
        <dbReference type="Rhea" id="RHEA:19669"/>
        <dbReference type="ChEBI" id="CHEBI:15377"/>
        <dbReference type="ChEBI" id="CHEBI:15378"/>
        <dbReference type="ChEBI" id="CHEBI:37565"/>
        <dbReference type="ChEBI" id="CHEBI:43474"/>
        <dbReference type="ChEBI" id="CHEBI:58189"/>
    </reaction>
    <physiologicalReaction direction="left-to-right" evidence="5">
        <dbReference type="Rhea" id="RHEA:19670"/>
    </physiologicalReaction>
</comment>
<evidence type="ECO:0000256" key="4">
    <source>
        <dbReference type="ARBA" id="ARBA00034320"/>
    </source>
</evidence>
<evidence type="ECO:0000256" key="3">
    <source>
        <dbReference type="ARBA" id="ARBA00023186"/>
    </source>
</evidence>
<dbReference type="SUPFAM" id="SSF52540">
    <property type="entry name" value="P-loop containing nucleoside triphosphate hydrolases"/>
    <property type="match status" value="1"/>
</dbReference>
<evidence type="ECO:0000313" key="7">
    <source>
        <dbReference type="EMBL" id="MBP2181017.1"/>
    </source>
</evidence>
<dbReference type="InterPro" id="IPR011629">
    <property type="entry name" value="CobW-like_C"/>
</dbReference>
<dbReference type="SMART" id="SM00833">
    <property type="entry name" value="CobW_C"/>
    <property type="match status" value="1"/>
</dbReference>
<dbReference type="Proteomes" id="UP000741013">
    <property type="component" value="Unassembled WGS sequence"/>
</dbReference>
<dbReference type="InterPro" id="IPR003495">
    <property type="entry name" value="CobW/HypB/UreG_nucleotide-bd"/>
</dbReference>
<dbReference type="Gene3D" id="3.40.50.300">
    <property type="entry name" value="P-loop containing nucleotide triphosphate hydrolases"/>
    <property type="match status" value="1"/>
</dbReference>
<dbReference type="PANTHER" id="PTHR13748">
    <property type="entry name" value="COBW-RELATED"/>
    <property type="match status" value="1"/>
</dbReference>
<evidence type="ECO:0000256" key="1">
    <source>
        <dbReference type="ARBA" id="ARBA00022741"/>
    </source>
</evidence>
<feature type="domain" description="CobW C-terminal" evidence="6">
    <location>
        <begin position="219"/>
        <end position="310"/>
    </location>
</feature>
<dbReference type="Gene3D" id="3.30.1220.10">
    <property type="entry name" value="CobW-like, C-terminal domain"/>
    <property type="match status" value="1"/>
</dbReference>
<evidence type="ECO:0000313" key="8">
    <source>
        <dbReference type="Proteomes" id="UP000741013"/>
    </source>
</evidence>
<proteinExistence type="inferred from homology"/>
<dbReference type="RefSeq" id="WP_209664489.1">
    <property type="nucleotide sequence ID" value="NZ_JAGGMS010000001.1"/>
</dbReference>
<dbReference type="InterPro" id="IPR036627">
    <property type="entry name" value="CobW-likC_sf"/>
</dbReference>
<keyword evidence="2" id="KW-0378">Hydrolase</keyword>
<dbReference type="InterPro" id="IPR051316">
    <property type="entry name" value="Zinc-reg_GTPase_activator"/>
</dbReference>
<evidence type="ECO:0000259" key="6">
    <source>
        <dbReference type="SMART" id="SM00833"/>
    </source>
</evidence>
<evidence type="ECO:0000256" key="2">
    <source>
        <dbReference type="ARBA" id="ARBA00022801"/>
    </source>
</evidence>
<dbReference type="SUPFAM" id="SSF90002">
    <property type="entry name" value="Hypothetical protein YjiA, C-terminal domain"/>
    <property type="match status" value="1"/>
</dbReference>
<keyword evidence="3" id="KW-0143">Chaperone</keyword>
<protein>
    <submittedName>
        <fullName evidence="7">G3E family GTPase</fullName>
    </submittedName>
</protein>
<comment type="similarity">
    <text evidence="4">Belongs to the SIMIBI class G3E GTPase family. ZNG1 subfamily.</text>
</comment>
<reference evidence="7 8" key="1">
    <citation type="submission" date="2021-03" db="EMBL/GenBank/DDBJ databases">
        <title>Sequencing the genomes of 1000 actinobacteria strains.</title>
        <authorList>
            <person name="Klenk H.-P."/>
        </authorList>
    </citation>
    <scope>NUCLEOTIDE SEQUENCE [LARGE SCALE GENOMIC DNA]</scope>
    <source>
        <strain evidence="7 8">DSM 45510</strain>
    </source>
</reference>